<organism evidence="1 2">
    <name type="scientific">Sphingomonas endophytica</name>
    <dbReference type="NCBI Taxonomy" id="869719"/>
    <lineage>
        <taxon>Bacteria</taxon>
        <taxon>Pseudomonadati</taxon>
        <taxon>Pseudomonadota</taxon>
        <taxon>Alphaproteobacteria</taxon>
        <taxon>Sphingomonadales</taxon>
        <taxon>Sphingomonadaceae</taxon>
        <taxon>Sphingomonas</taxon>
    </lineage>
</organism>
<gene>
    <name evidence="1" type="ORF">F4693_003021</name>
</gene>
<reference evidence="1 2" key="2">
    <citation type="submission" date="2020-08" db="EMBL/GenBank/DDBJ databases">
        <authorList>
            <person name="Partida-Martinez L."/>
            <person name="Huntemann M."/>
            <person name="Clum A."/>
            <person name="Wang J."/>
            <person name="Palaniappan K."/>
            <person name="Ritter S."/>
            <person name="Chen I.-M."/>
            <person name="Stamatis D."/>
            <person name="Reddy T."/>
            <person name="O'Malley R."/>
            <person name="Daum C."/>
            <person name="Shapiro N."/>
            <person name="Ivanova N."/>
            <person name="Kyrpides N."/>
            <person name="Woyke T."/>
        </authorList>
    </citation>
    <scope>NUCLEOTIDE SEQUENCE [LARGE SCALE GENOMIC DNA]</scope>
    <source>
        <strain evidence="1 2">AS3.13</strain>
    </source>
</reference>
<dbReference type="AlphaFoldDB" id="A0A7X0JEF5"/>
<dbReference type="EMBL" id="JACHBT010000017">
    <property type="protein sequence ID" value="MBB6506024.1"/>
    <property type="molecule type" value="Genomic_DNA"/>
</dbReference>
<reference evidence="1 2" key="1">
    <citation type="submission" date="2020-08" db="EMBL/GenBank/DDBJ databases">
        <title>The Agave Microbiome: Exploring the role of microbial communities in plant adaptations to desert environments.</title>
        <authorList>
            <person name="Partida-Martinez L.P."/>
        </authorList>
    </citation>
    <scope>NUCLEOTIDE SEQUENCE [LARGE SCALE GENOMIC DNA]</scope>
    <source>
        <strain evidence="1 2">AS3.13</strain>
    </source>
</reference>
<evidence type="ECO:0000313" key="2">
    <source>
        <dbReference type="Proteomes" id="UP000522313"/>
    </source>
</evidence>
<dbReference type="Proteomes" id="UP000522313">
    <property type="component" value="Unassembled WGS sequence"/>
</dbReference>
<accession>A0A7X0JEF5</accession>
<protein>
    <submittedName>
        <fullName evidence="1">Uncharacterized protein</fullName>
    </submittedName>
</protein>
<name>A0A7X0JEF5_9SPHN</name>
<evidence type="ECO:0000313" key="1">
    <source>
        <dbReference type="EMBL" id="MBB6506024.1"/>
    </source>
</evidence>
<dbReference type="RefSeq" id="WP_184507212.1">
    <property type="nucleotide sequence ID" value="NZ_JACHBT010000017.1"/>
</dbReference>
<comment type="caution">
    <text evidence="1">The sequence shown here is derived from an EMBL/GenBank/DDBJ whole genome shotgun (WGS) entry which is preliminary data.</text>
</comment>
<proteinExistence type="predicted"/>
<sequence length="60" mass="7055">MSATSDIAYFRQRVVDEKRRARAACEDAIRRLHLDFAARYAQRAEEAERRALQWTSSPRT</sequence>